<comment type="caution">
    <text evidence="5">The sequence shown here is derived from an EMBL/GenBank/DDBJ whole genome shotgun (WGS) entry which is preliminary data.</text>
</comment>
<gene>
    <name evidence="3 5" type="primary">menH</name>
    <name evidence="5" type="ORF">H2O73_05530</name>
</gene>
<feature type="domain" description="AB hydrolase-1" evidence="4">
    <location>
        <begin position="17"/>
        <end position="246"/>
    </location>
</feature>
<evidence type="ECO:0000313" key="6">
    <source>
        <dbReference type="Proteomes" id="UP000571701"/>
    </source>
</evidence>
<sequence>MLAYNYYRPANLKEEMPTLVFLHGLLGSGEDWQACIKHLDSFPTLTLDLPGHGQSQTVKCDGFESVCQHIIDTLYSALSPNQPIILVGYSLGGRIAMYGVAKLLFDQLNLVKVIIEGGNFGLQDEESRVQRWLSDSKWAERFNSEPIEQVLSDWYQQSVFSSLNHEQRQTLIAKRSANLGASIGQMLLATSLAKQPPLLPELSRSGIDIHYICGERDSKFSQLAKQSGLSFCQVAQAGHNVHHEHPKAFAVEIMNQIQTRLGE</sequence>
<reference evidence="5 6" key="1">
    <citation type="submission" date="2020-07" db="EMBL/GenBank/DDBJ databases">
        <title>Vibrio marinisediminis sp. nov., isolated from marine sediment.</title>
        <authorList>
            <person name="Ji X."/>
        </authorList>
    </citation>
    <scope>NUCLEOTIDE SEQUENCE [LARGE SCALE GENOMIC DNA]</scope>
    <source>
        <strain evidence="5 6">404</strain>
    </source>
</reference>
<dbReference type="Proteomes" id="UP000571701">
    <property type="component" value="Unassembled WGS sequence"/>
</dbReference>
<dbReference type="RefSeq" id="WP_182107440.1">
    <property type="nucleotide sequence ID" value="NZ_JACFYF010000002.1"/>
</dbReference>
<dbReference type="GO" id="GO:0070205">
    <property type="term" value="F:2-succinyl-6-hydroxy-2,4-cyclohexadiene-1-carboxylate synthase activity"/>
    <property type="evidence" value="ECO:0007669"/>
    <property type="project" value="UniProtKB-UniRule"/>
</dbReference>
<dbReference type="EC" id="4.2.99.20" evidence="3"/>
<dbReference type="InterPro" id="IPR029058">
    <property type="entry name" value="AB_hydrolase_fold"/>
</dbReference>
<dbReference type="NCBIfam" id="TIGR03695">
    <property type="entry name" value="menH_SHCHC"/>
    <property type="match status" value="1"/>
</dbReference>
<dbReference type="NCBIfam" id="NF008340">
    <property type="entry name" value="PRK11126.1"/>
    <property type="match status" value="1"/>
</dbReference>
<keyword evidence="1 3" id="KW-0474">Menaquinone biosynthesis</keyword>
<dbReference type="HAMAP" id="MF_01660">
    <property type="entry name" value="MenH"/>
    <property type="match status" value="1"/>
</dbReference>
<dbReference type="GO" id="GO:0009234">
    <property type="term" value="P:menaquinone biosynthetic process"/>
    <property type="evidence" value="ECO:0007669"/>
    <property type="project" value="UniProtKB-UniRule"/>
</dbReference>
<keyword evidence="2 3" id="KW-0456">Lyase</keyword>
<evidence type="ECO:0000259" key="4">
    <source>
        <dbReference type="Pfam" id="PF00561"/>
    </source>
</evidence>
<dbReference type="InterPro" id="IPR000073">
    <property type="entry name" value="AB_hydrolase_1"/>
</dbReference>
<dbReference type="EMBL" id="JACFYF010000002">
    <property type="protein sequence ID" value="MBA5761804.1"/>
    <property type="molecule type" value="Genomic_DNA"/>
</dbReference>
<comment type="pathway">
    <text evidence="3">Quinol/quinone metabolism; 1,4-dihydroxy-2-naphthoate biosynthesis; 1,4-dihydroxy-2-naphthoate from chorismate: step 3/7.</text>
</comment>
<protein>
    <recommendedName>
        <fullName evidence="3">Putative 2-succinyl-6-hydroxy-2,4-cyclohexadiene-1-carboxylate synthase</fullName>
        <shortName evidence="3">SHCHC synthase</shortName>
        <ecNumber evidence="3">4.2.99.20</ecNumber>
    </recommendedName>
</protein>
<dbReference type="PANTHER" id="PTHR42916">
    <property type="entry name" value="2-SUCCINYL-5-ENOLPYRUVYL-6-HYDROXY-3-CYCLOHEXENE-1-CARBOXYLATE SYNTHASE"/>
    <property type="match status" value="1"/>
</dbReference>
<comment type="catalytic activity">
    <reaction evidence="3">
        <text>5-enolpyruvoyl-6-hydroxy-2-succinyl-cyclohex-3-ene-1-carboxylate = (1R,6R)-6-hydroxy-2-succinyl-cyclohexa-2,4-diene-1-carboxylate + pyruvate</text>
        <dbReference type="Rhea" id="RHEA:25597"/>
        <dbReference type="ChEBI" id="CHEBI:15361"/>
        <dbReference type="ChEBI" id="CHEBI:58689"/>
        <dbReference type="ChEBI" id="CHEBI:58818"/>
        <dbReference type="EC" id="4.2.99.20"/>
    </reaction>
</comment>
<dbReference type="Gene3D" id="3.40.50.1820">
    <property type="entry name" value="alpha/beta hydrolase"/>
    <property type="match status" value="1"/>
</dbReference>
<organism evidence="5 6">
    <name type="scientific">Vibrio marinisediminis</name>
    <dbReference type="NCBI Taxonomy" id="2758441"/>
    <lineage>
        <taxon>Bacteria</taxon>
        <taxon>Pseudomonadati</taxon>
        <taxon>Pseudomonadota</taxon>
        <taxon>Gammaproteobacteria</taxon>
        <taxon>Vibrionales</taxon>
        <taxon>Vibrionaceae</taxon>
        <taxon>Vibrio</taxon>
    </lineage>
</organism>
<comment type="function">
    <text evidence="3">Catalyzes a proton abstraction reaction that results in 2,5-elimination of pyruvate from 2-succinyl-5-enolpyruvyl-6-hydroxy-3-cyclohexene-1-carboxylate (SEPHCHC) and the formation of 2-succinyl-6-hydroxy-2,4-cyclohexadiene-1-carboxylate (SHCHC).</text>
</comment>
<dbReference type="InterPro" id="IPR022485">
    <property type="entry name" value="SHCHC_synthase_MenH"/>
</dbReference>
<evidence type="ECO:0000256" key="3">
    <source>
        <dbReference type="HAMAP-Rule" id="MF_01660"/>
    </source>
</evidence>
<accession>A0A7W2FPB5</accession>
<dbReference type="UniPathway" id="UPA01057">
    <property type="reaction ID" value="UER00900"/>
</dbReference>
<evidence type="ECO:0000256" key="2">
    <source>
        <dbReference type="ARBA" id="ARBA00023239"/>
    </source>
</evidence>
<dbReference type="UniPathway" id="UPA00079"/>
<proteinExistence type="inferred from homology"/>
<evidence type="ECO:0000256" key="1">
    <source>
        <dbReference type="ARBA" id="ARBA00022428"/>
    </source>
</evidence>
<dbReference type="Pfam" id="PF00561">
    <property type="entry name" value="Abhydrolase_1"/>
    <property type="match status" value="1"/>
</dbReference>
<keyword evidence="6" id="KW-1185">Reference proteome</keyword>
<comment type="subunit">
    <text evidence="3">Monomer.</text>
</comment>
<comment type="pathway">
    <text evidence="3">Quinol/quinone metabolism; menaquinone biosynthesis.</text>
</comment>
<dbReference type="PANTHER" id="PTHR42916:SF1">
    <property type="entry name" value="PROTEIN PHYLLO, CHLOROPLASTIC"/>
    <property type="match status" value="1"/>
</dbReference>
<dbReference type="SUPFAM" id="SSF53474">
    <property type="entry name" value="alpha/beta-Hydrolases"/>
    <property type="match status" value="1"/>
</dbReference>
<dbReference type="AlphaFoldDB" id="A0A7W2FPB5"/>
<comment type="similarity">
    <text evidence="3">Belongs to the AB hydrolase superfamily. MenH family.</text>
</comment>
<name>A0A7W2FPB5_9VIBR</name>
<evidence type="ECO:0000313" key="5">
    <source>
        <dbReference type="EMBL" id="MBA5761804.1"/>
    </source>
</evidence>